<reference evidence="3 4" key="1">
    <citation type="submission" date="2020-09" db="EMBL/GenBank/DDBJ databases">
        <title>Methylomonas albis sp. nov. and Methylomonas fluvii sp. nov.: Two cold-adapted methanotrophs from the River Elbe and an amended description of Methylovulum psychrotolerans strain Eb1.</title>
        <authorList>
            <person name="Bussmann I.K."/>
            <person name="Klings K.-W."/>
            <person name="Warnstedt J."/>
            <person name="Hoppert M."/>
            <person name="Saborowski A."/>
            <person name="Horn F."/>
            <person name="Liebner S."/>
        </authorList>
    </citation>
    <scope>NUCLEOTIDE SEQUENCE [LARGE SCALE GENOMIC DNA]</scope>
    <source>
        <strain evidence="3 4">EbB</strain>
    </source>
</reference>
<dbReference type="InterPro" id="IPR036249">
    <property type="entry name" value="Thioredoxin-like_sf"/>
</dbReference>
<dbReference type="Proteomes" id="UP000641152">
    <property type="component" value="Unassembled WGS sequence"/>
</dbReference>
<dbReference type="SUPFAM" id="SSF52833">
    <property type="entry name" value="Thioredoxin-like"/>
    <property type="match status" value="1"/>
</dbReference>
<dbReference type="Gene3D" id="3.40.30.10">
    <property type="entry name" value="Glutaredoxin"/>
    <property type="match status" value="1"/>
</dbReference>
<comment type="similarity">
    <text evidence="1 2">Belongs to the HupG/HyaE family.</text>
</comment>
<evidence type="ECO:0000313" key="3">
    <source>
        <dbReference type="EMBL" id="MBD9360264.1"/>
    </source>
</evidence>
<dbReference type="InterPro" id="IPR010893">
    <property type="entry name" value="NiFe-hyd_mat_HyaE"/>
</dbReference>
<gene>
    <name evidence="3" type="ORF">EBB_06890</name>
</gene>
<evidence type="ECO:0000256" key="2">
    <source>
        <dbReference type="PIRNR" id="PIRNR038934"/>
    </source>
</evidence>
<accession>A0ABR9DDF3</accession>
<organism evidence="3 4">
    <name type="scientific">Methylomonas fluvii</name>
    <dbReference type="NCBI Taxonomy" id="1854564"/>
    <lineage>
        <taxon>Bacteria</taxon>
        <taxon>Pseudomonadati</taxon>
        <taxon>Pseudomonadota</taxon>
        <taxon>Gammaproteobacteria</taxon>
        <taxon>Methylococcales</taxon>
        <taxon>Methylococcaceae</taxon>
        <taxon>Methylomonas</taxon>
    </lineage>
</organism>
<dbReference type="PIRSF" id="PIRSF038934">
    <property type="entry name" value="HyaE_HupG"/>
    <property type="match status" value="1"/>
</dbReference>
<protein>
    <recommendedName>
        <fullName evidence="2">Hydrogenase expression/formation protein</fullName>
    </recommendedName>
</protein>
<dbReference type="RefSeq" id="WP_192393032.1">
    <property type="nucleotide sequence ID" value="NZ_CAJHIU010000001.1"/>
</dbReference>
<dbReference type="Pfam" id="PF07449">
    <property type="entry name" value="HyaE"/>
    <property type="match status" value="1"/>
</dbReference>
<name>A0ABR9DDF3_9GAMM</name>
<proteinExistence type="inferred from homology"/>
<dbReference type="EMBL" id="JACXST010000001">
    <property type="protein sequence ID" value="MBD9360264.1"/>
    <property type="molecule type" value="Genomic_DNA"/>
</dbReference>
<evidence type="ECO:0000256" key="1">
    <source>
        <dbReference type="ARBA" id="ARBA00009004"/>
    </source>
</evidence>
<sequence length="140" mass="15481">MSTPLLDQLHTRHGLPLLDADSYDNFIYGHDTVVLFFANDPVMFPESHDVAVILPELLKVFAGRLHGALVDKTIERELQAKFHFSSWPSLVFLRGGDYLGVITGIKDWAEYGQEFVRILAAEPGQPPGFDLGKVCGVGQA</sequence>
<evidence type="ECO:0000313" key="4">
    <source>
        <dbReference type="Proteomes" id="UP000641152"/>
    </source>
</evidence>
<dbReference type="CDD" id="cd02965">
    <property type="entry name" value="HyaE"/>
    <property type="match status" value="1"/>
</dbReference>
<comment type="caution">
    <text evidence="3">The sequence shown here is derived from an EMBL/GenBank/DDBJ whole genome shotgun (WGS) entry which is preliminary data.</text>
</comment>
<keyword evidence="4" id="KW-1185">Reference proteome</keyword>